<dbReference type="Proteomes" id="UP000799536">
    <property type="component" value="Unassembled WGS sequence"/>
</dbReference>
<keyword evidence="2" id="KW-1185">Reference proteome</keyword>
<evidence type="ECO:0000313" key="2">
    <source>
        <dbReference type="Proteomes" id="UP000799536"/>
    </source>
</evidence>
<protein>
    <submittedName>
        <fullName evidence="1">Uncharacterized protein</fullName>
    </submittedName>
</protein>
<proteinExistence type="predicted"/>
<accession>A0A9P4K0J1</accession>
<organism evidence="1 2">
    <name type="scientific">Delitschia confertaspora ATCC 74209</name>
    <dbReference type="NCBI Taxonomy" id="1513339"/>
    <lineage>
        <taxon>Eukaryota</taxon>
        <taxon>Fungi</taxon>
        <taxon>Dikarya</taxon>
        <taxon>Ascomycota</taxon>
        <taxon>Pezizomycotina</taxon>
        <taxon>Dothideomycetes</taxon>
        <taxon>Pleosporomycetidae</taxon>
        <taxon>Pleosporales</taxon>
        <taxon>Delitschiaceae</taxon>
        <taxon>Delitschia</taxon>
    </lineage>
</organism>
<name>A0A9P4K0J1_9PLEO</name>
<dbReference type="AlphaFoldDB" id="A0A9P4K0J1"/>
<sequence length="76" mass="8306">MRFVHSPQGGSCRHTFSFILCILHTRAARLPTVFLLGAVKSYISTSSGRRCWNMENGSGLAVMVGRYSIASEGRGN</sequence>
<gene>
    <name evidence="1" type="ORF">GQ43DRAFT_159617</name>
</gene>
<dbReference type="EMBL" id="ML993848">
    <property type="protein sequence ID" value="KAF2205903.1"/>
    <property type="molecule type" value="Genomic_DNA"/>
</dbReference>
<comment type="caution">
    <text evidence="1">The sequence shown here is derived from an EMBL/GenBank/DDBJ whole genome shotgun (WGS) entry which is preliminary data.</text>
</comment>
<reference evidence="1" key="1">
    <citation type="journal article" date="2020" name="Stud. Mycol.">
        <title>101 Dothideomycetes genomes: a test case for predicting lifestyles and emergence of pathogens.</title>
        <authorList>
            <person name="Haridas S."/>
            <person name="Albert R."/>
            <person name="Binder M."/>
            <person name="Bloem J."/>
            <person name="Labutti K."/>
            <person name="Salamov A."/>
            <person name="Andreopoulos B."/>
            <person name="Baker S."/>
            <person name="Barry K."/>
            <person name="Bills G."/>
            <person name="Bluhm B."/>
            <person name="Cannon C."/>
            <person name="Castanera R."/>
            <person name="Culley D."/>
            <person name="Daum C."/>
            <person name="Ezra D."/>
            <person name="Gonzalez J."/>
            <person name="Henrissat B."/>
            <person name="Kuo A."/>
            <person name="Liang C."/>
            <person name="Lipzen A."/>
            <person name="Lutzoni F."/>
            <person name="Magnuson J."/>
            <person name="Mondo S."/>
            <person name="Nolan M."/>
            <person name="Ohm R."/>
            <person name="Pangilinan J."/>
            <person name="Park H.-J."/>
            <person name="Ramirez L."/>
            <person name="Alfaro M."/>
            <person name="Sun H."/>
            <person name="Tritt A."/>
            <person name="Yoshinaga Y."/>
            <person name="Zwiers L.-H."/>
            <person name="Turgeon B."/>
            <person name="Goodwin S."/>
            <person name="Spatafora J."/>
            <person name="Crous P."/>
            <person name="Grigoriev I."/>
        </authorList>
    </citation>
    <scope>NUCLEOTIDE SEQUENCE</scope>
    <source>
        <strain evidence="1">ATCC 74209</strain>
    </source>
</reference>
<evidence type="ECO:0000313" key="1">
    <source>
        <dbReference type="EMBL" id="KAF2205903.1"/>
    </source>
</evidence>